<feature type="region of interest" description="Disordered" evidence="4">
    <location>
        <begin position="52"/>
        <end position="71"/>
    </location>
</feature>
<keyword evidence="7" id="KW-1185">Reference proteome</keyword>
<dbReference type="PANTHER" id="PTHR46733">
    <property type="entry name" value="26.5 KDA HEAT SHOCK PROTEIN, MITOCHONDRIAL"/>
    <property type="match status" value="1"/>
</dbReference>
<comment type="caution">
    <text evidence="6">The sequence shown here is derived from an EMBL/GenBank/DDBJ whole genome shotgun (WGS) entry which is preliminary data.</text>
</comment>
<dbReference type="GO" id="GO:0009408">
    <property type="term" value="P:response to heat"/>
    <property type="evidence" value="ECO:0007669"/>
    <property type="project" value="InterPro"/>
</dbReference>
<dbReference type="Proteomes" id="UP001443914">
    <property type="component" value="Unassembled WGS sequence"/>
</dbReference>
<accession>A0AAW1IKS4</accession>
<sequence>MALARLALKNLQQRASISKDYNLAPDLVRNCIQGQSKSYGLLQRMSSLSSTDGKQVAVQSDDQRGGGKKGRWRSLLPRRFSRRPGLWRQKETSDPFESLAATSLGNSIMEAAVNMNRIFESMIPTGQVMEPASQLLGRFKETNNSYKLRYDVPGLTHDDIKVTINDGVLKIRGERKVEEGDETEDEYWMSYGSYNSALVLPDDAKQDEVKAELKDGVLTITIPKSNETHGKDVKEVKIE</sequence>
<comment type="similarity">
    <text evidence="2 3">Belongs to the small heat shock protein (HSP20) family.</text>
</comment>
<reference evidence="6" key="1">
    <citation type="submission" date="2024-03" db="EMBL/GenBank/DDBJ databases">
        <title>WGS assembly of Saponaria officinalis var. Norfolk2.</title>
        <authorList>
            <person name="Jenkins J."/>
            <person name="Shu S."/>
            <person name="Grimwood J."/>
            <person name="Barry K."/>
            <person name="Goodstein D."/>
            <person name="Schmutz J."/>
            <person name="Leebens-Mack J."/>
            <person name="Osbourn A."/>
        </authorList>
    </citation>
    <scope>NUCLEOTIDE SEQUENCE [LARGE SCALE GENOMIC DNA]</scope>
    <source>
        <strain evidence="6">JIC</strain>
    </source>
</reference>
<dbReference type="SUPFAM" id="SSF49764">
    <property type="entry name" value="HSP20-like chaperones"/>
    <property type="match status" value="1"/>
</dbReference>
<evidence type="ECO:0000256" key="2">
    <source>
        <dbReference type="PROSITE-ProRule" id="PRU00285"/>
    </source>
</evidence>
<dbReference type="PROSITE" id="PS01031">
    <property type="entry name" value="SHSP"/>
    <property type="match status" value="1"/>
</dbReference>
<keyword evidence="1" id="KW-0346">Stress response</keyword>
<proteinExistence type="inferred from homology"/>
<name>A0AAW1IKS4_SAPOF</name>
<dbReference type="EMBL" id="JBDFQZ010000009">
    <property type="protein sequence ID" value="KAK9690386.1"/>
    <property type="molecule type" value="Genomic_DNA"/>
</dbReference>
<evidence type="ECO:0000256" key="3">
    <source>
        <dbReference type="RuleBase" id="RU003616"/>
    </source>
</evidence>
<dbReference type="PANTHER" id="PTHR46733:SF3">
    <property type="entry name" value="26.5 KDA HEAT SHOCK PROTEIN, MITOCHONDRIAL"/>
    <property type="match status" value="1"/>
</dbReference>
<dbReference type="Pfam" id="PF00011">
    <property type="entry name" value="HSP20"/>
    <property type="match status" value="1"/>
</dbReference>
<feature type="domain" description="SHSP" evidence="5">
    <location>
        <begin position="127"/>
        <end position="239"/>
    </location>
</feature>
<evidence type="ECO:0000313" key="7">
    <source>
        <dbReference type="Proteomes" id="UP001443914"/>
    </source>
</evidence>
<evidence type="ECO:0000256" key="4">
    <source>
        <dbReference type="SAM" id="MobiDB-lite"/>
    </source>
</evidence>
<dbReference type="Gene3D" id="2.60.40.790">
    <property type="match status" value="1"/>
</dbReference>
<evidence type="ECO:0000313" key="6">
    <source>
        <dbReference type="EMBL" id="KAK9690386.1"/>
    </source>
</evidence>
<dbReference type="InterPro" id="IPR002068">
    <property type="entry name" value="A-crystallin/Hsp20_dom"/>
</dbReference>
<gene>
    <name evidence="6" type="ORF">RND81_09G123900</name>
</gene>
<evidence type="ECO:0000256" key="1">
    <source>
        <dbReference type="ARBA" id="ARBA00023016"/>
    </source>
</evidence>
<organism evidence="6 7">
    <name type="scientific">Saponaria officinalis</name>
    <name type="common">Common soapwort</name>
    <name type="synonym">Lychnis saponaria</name>
    <dbReference type="NCBI Taxonomy" id="3572"/>
    <lineage>
        <taxon>Eukaryota</taxon>
        <taxon>Viridiplantae</taxon>
        <taxon>Streptophyta</taxon>
        <taxon>Embryophyta</taxon>
        <taxon>Tracheophyta</taxon>
        <taxon>Spermatophyta</taxon>
        <taxon>Magnoliopsida</taxon>
        <taxon>eudicotyledons</taxon>
        <taxon>Gunneridae</taxon>
        <taxon>Pentapetalae</taxon>
        <taxon>Caryophyllales</taxon>
        <taxon>Caryophyllaceae</taxon>
        <taxon>Caryophylleae</taxon>
        <taxon>Saponaria</taxon>
    </lineage>
</organism>
<evidence type="ECO:0000259" key="5">
    <source>
        <dbReference type="PROSITE" id="PS01031"/>
    </source>
</evidence>
<dbReference type="InterPro" id="IPR008978">
    <property type="entry name" value="HSP20-like_chaperone"/>
</dbReference>
<dbReference type="InterPro" id="IPR044587">
    <property type="entry name" value="HSP21-like"/>
</dbReference>
<dbReference type="CDD" id="cd06464">
    <property type="entry name" value="ACD_sHsps-like"/>
    <property type="match status" value="1"/>
</dbReference>
<protein>
    <recommendedName>
        <fullName evidence="5">SHSP domain-containing protein</fullName>
    </recommendedName>
</protein>
<dbReference type="AlphaFoldDB" id="A0AAW1IKS4"/>